<dbReference type="PATRIC" id="fig|1209989.3.peg.2271"/>
<dbReference type="STRING" id="1209989.TepRe1_1826"/>
<dbReference type="InterPro" id="IPR004165">
    <property type="entry name" value="CoA_trans_fam_I"/>
</dbReference>
<accession>L0S4J3</accession>
<dbReference type="PANTHER" id="PTHR43293:SF1">
    <property type="entry name" value="ACETATE COA-TRANSFERASE YDIF"/>
    <property type="match status" value="1"/>
</dbReference>
<evidence type="ECO:0000256" key="2">
    <source>
        <dbReference type="ARBA" id="ARBA00022679"/>
    </source>
</evidence>
<dbReference type="GO" id="GO:0046952">
    <property type="term" value="P:ketone body catabolic process"/>
    <property type="evidence" value="ECO:0007669"/>
    <property type="project" value="InterPro"/>
</dbReference>
<dbReference type="EC" id="2.8.3.8" evidence="5"/>
<dbReference type="PIRSF" id="PIRSF000858">
    <property type="entry name" value="SCOT-t"/>
    <property type="match status" value="1"/>
</dbReference>
<dbReference type="Pfam" id="PF01144">
    <property type="entry name" value="CoA_trans"/>
    <property type="match status" value="1"/>
</dbReference>
<reference evidence="6" key="1">
    <citation type="journal article" date="2013" name="Genome Announc.">
        <title>First genome sequence of a syntrophic acetate-oxidizing bacterium, Tepidanaerobacter acetatoxydans strain Re1.</title>
        <authorList>
            <person name="Manzoor S."/>
            <person name="Bongcam-Rudloff E."/>
            <person name="Schnurer A."/>
            <person name="Muller B."/>
        </authorList>
    </citation>
    <scope>NUCLEOTIDE SEQUENCE [LARGE SCALE GENOMIC DNA]</scope>
    <source>
        <strain evidence="6">Re1</strain>
    </source>
</reference>
<name>F4LXM8_TEPAE</name>
<organism evidence="5 6">
    <name type="scientific">Tepidanaerobacter acetatoxydans (strain DSM 21804 / JCM 16047 / Re1)</name>
    <dbReference type="NCBI Taxonomy" id="1209989"/>
    <lineage>
        <taxon>Bacteria</taxon>
        <taxon>Bacillati</taxon>
        <taxon>Bacillota</taxon>
        <taxon>Clostridia</taxon>
        <taxon>Thermosediminibacterales</taxon>
        <taxon>Tepidanaerobacteraceae</taxon>
        <taxon>Tepidanaerobacter</taxon>
    </lineage>
</organism>
<dbReference type="Proteomes" id="UP000010802">
    <property type="component" value="Chromosome"/>
</dbReference>
<dbReference type="SUPFAM" id="SSF100950">
    <property type="entry name" value="NagB/RpiA/CoA transferase-like"/>
    <property type="match status" value="2"/>
</dbReference>
<dbReference type="KEGG" id="tep:TepRe1_1826"/>
<dbReference type="AlphaFoldDB" id="F4LXM8"/>
<feature type="active site" description="5-glutamyl coenzyme A thioester intermediate" evidence="4">
    <location>
        <position position="321"/>
    </location>
</feature>
<dbReference type="RefSeq" id="WP_013778879.1">
    <property type="nucleotide sequence ID" value="NC_015519.1"/>
</dbReference>
<dbReference type="EMBL" id="HF563609">
    <property type="protein sequence ID" value="CCP26788.1"/>
    <property type="molecule type" value="Genomic_DNA"/>
</dbReference>
<evidence type="ECO:0000256" key="3">
    <source>
        <dbReference type="PIRNR" id="PIRNR000858"/>
    </source>
</evidence>
<gene>
    <name evidence="5" type="primary">ydiF</name>
    <name evidence="5" type="ordered locus">TEPIRE1_1967</name>
</gene>
<evidence type="ECO:0000313" key="5">
    <source>
        <dbReference type="EMBL" id="CCP26788.1"/>
    </source>
</evidence>
<keyword evidence="6" id="KW-1185">Reference proteome</keyword>
<dbReference type="SMART" id="SM00882">
    <property type="entry name" value="CoA_trans"/>
    <property type="match status" value="1"/>
</dbReference>
<accession>F4LXM8</accession>
<sequence length="519" mass="56183">MKKLFTPEEAVKLINDGDTVATTGSGGAVLEPGLLLEMVEKSFLETGHPCDMTFVHATGLGDKKSTGTNRFAHEKMVKRVIGGHWGWSPRMAELANNNKIEAYNLPQGVMTQLYREIAAKRPGLLTHIGLKTFVDPRVEGGKLNKVTTEDLVELIVKDGKEYLLYKAFPIDVAIIRGTTADEDGNISMEEEAVFLEVLALAQAARNSGGKVICQVKHIAKAGTLNPKDVKIPGILVDAVVQDKGQWQTSEGEFNPGFSGQVKIPLGQLNPMPLNQRKVIARRAAMELFPGAVVNLGFGMPDGVAAVAAEEGVSEYLTLTIEQGIVGGVPAQGDIFGVATNPASMIDEPSQFDFYSGGGLDITFLGLAQADMDGNVNVSKFGPNIAGCGGFIDISQSAKKVVFCGTFTAGGLKVEVKDGKLSILNEGKHKKFIKNVEQITFSGEYAKEINQKVIYVTERAIFELTEEGLTLIEIAPGIDLEKDIIQKMDFKPIIDDNLKIMDVSIFHEDNINLKNIIKNY</sequence>
<dbReference type="HOGENOM" id="CLU_026774_4_0_9"/>
<dbReference type="eggNOG" id="COG4670">
    <property type="taxonomic scope" value="Bacteria"/>
</dbReference>
<evidence type="ECO:0000313" key="6">
    <source>
        <dbReference type="Proteomes" id="UP000010802"/>
    </source>
</evidence>
<keyword evidence="2 3" id="KW-0808">Transferase</keyword>
<comment type="similarity">
    <text evidence="1 3">Belongs to the 3-oxoacid CoA-transferase family.</text>
</comment>
<dbReference type="Gene3D" id="3.40.1080.10">
    <property type="entry name" value="Glutaconate Coenzyme A-transferase"/>
    <property type="match status" value="2"/>
</dbReference>
<evidence type="ECO:0000256" key="1">
    <source>
        <dbReference type="ARBA" id="ARBA00007154"/>
    </source>
</evidence>
<dbReference type="GO" id="GO:0008775">
    <property type="term" value="F:acetate CoA-transferase activity"/>
    <property type="evidence" value="ECO:0007669"/>
    <property type="project" value="UniProtKB-EC"/>
</dbReference>
<dbReference type="PANTHER" id="PTHR43293">
    <property type="entry name" value="ACETATE COA-TRANSFERASE YDIF"/>
    <property type="match status" value="1"/>
</dbReference>
<dbReference type="InterPro" id="IPR037171">
    <property type="entry name" value="NagB/RpiA_transferase-like"/>
</dbReference>
<evidence type="ECO:0000256" key="4">
    <source>
        <dbReference type="PIRSR" id="PIRSR000858-1"/>
    </source>
</evidence>
<proteinExistence type="inferred from homology"/>
<protein>
    <submittedName>
        <fullName evidence="5">Acetate CoA-transferase YdiF</fullName>
        <ecNumber evidence="5">2.8.3.8</ecNumber>
    </submittedName>
</protein>
<dbReference type="OrthoDB" id="9805230at2"/>
<dbReference type="InterPro" id="IPR014388">
    <property type="entry name" value="3-oxoacid_CoA-transferase"/>
</dbReference>
<dbReference type="KEGG" id="tae:TepiRe1_1967"/>